<dbReference type="EMBL" id="LAZR01026700">
    <property type="protein sequence ID" value="KKL67923.1"/>
    <property type="molecule type" value="Genomic_DNA"/>
</dbReference>
<evidence type="ECO:0000256" key="3">
    <source>
        <dbReference type="ARBA" id="ARBA00023315"/>
    </source>
</evidence>
<dbReference type="InterPro" id="IPR016039">
    <property type="entry name" value="Thiolase-like"/>
</dbReference>
<dbReference type="CDD" id="cd00831">
    <property type="entry name" value="CHS_like"/>
    <property type="match status" value="1"/>
</dbReference>
<comment type="similarity">
    <text evidence="1">Belongs to the thiolase-like superfamily. Chalcone/stilbene synthases family.</text>
</comment>
<dbReference type="Gene3D" id="3.40.47.10">
    <property type="match status" value="2"/>
</dbReference>
<feature type="compositionally biased region" description="Low complexity" evidence="4">
    <location>
        <begin position="1"/>
        <end position="13"/>
    </location>
</feature>
<protein>
    <recommendedName>
        <fullName evidence="8">Chalcone synthase</fullName>
    </recommendedName>
</protein>
<dbReference type="PANTHER" id="PTHR11877">
    <property type="entry name" value="HYDROXYMETHYLGLUTARYL-COA SYNTHASE"/>
    <property type="match status" value="1"/>
</dbReference>
<dbReference type="Pfam" id="PF02797">
    <property type="entry name" value="Chal_sti_synt_C"/>
    <property type="match status" value="1"/>
</dbReference>
<evidence type="ECO:0000259" key="6">
    <source>
        <dbReference type="Pfam" id="PF02797"/>
    </source>
</evidence>
<feature type="domain" description="Chalcone/stilbene synthase N-terminal" evidence="5">
    <location>
        <begin position="91"/>
        <end position="223"/>
    </location>
</feature>
<evidence type="ECO:0000256" key="1">
    <source>
        <dbReference type="ARBA" id="ARBA00005531"/>
    </source>
</evidence>
<evidence type="ECO:0000313" key="7">
    <source>
        <dbReference type="EMBL" id="KKL67923.1"/>
    </source>
</evidence>
<dbReference type="PIRSF" id="PIRSF000451">
    <property type="entry name" value="PKS_III"/>
    <property type="match status" value="1"/>
</dbReference>
<name>A0A0F9E1P7_9ZZZZ</name>
<evidence type="ECO:0000256" key="4">
    <source>
        <dbReference type="SAM" id="MobiDB-lite"/>
    </source>
</evidence>
<feature type="domain" description="Chalcone/stilbene synthase C-terminal" evidence="6">
    <location>
        <begin position="240"/>
        <end position="348"/>
    </location>
</feature>
<keyword evidence="2" id="KW-0808">Transferase</keyword>
<dbReference type="InterPro" id="IPR012328">
    <property type="entry name" value="Chalcone/stilbene_synt_C"/>
</dbReference>
<dbReference type="InterPro" id="IPR001099">
    <property type="entry name" value="Chalcone/stilbene_synt_N"/>
</dbReference>
<gene>
    <name evidence="7" type="ORF">LCGC14_2130140</name>
</gene>
<dbReference type="PANTHER" id="PTHR11877:SF99">
    <property type="entry name" value="1,3,6,8-TETRAHYDROXYNAPHTHALENE SYNTHASE"/>
    <property type="match status" value="1"/>
</dbReference>
<dbReference type="InterPro" id="IPR011141">
    <property type="entry name" value="Polyketide_synthase_type-III"/>
</dbReference>
<evidence type="ECO:0000259" key="5">
    <source>
        <dbReference type="Pfam" id="PF00195"/>
    </source>
</evidence>
<feature type="region of interest" description="Disordered" evidence="4">
    <location>
        <begin position="1"/>
        <end position="22"/>
    </location>
</feature>
<reference evidence="7" key="1">
    <citation type="journal article" date="2015" name="Nature">
        <title>Complex archaea that bridge the gap between prokaryotes and eukaryotes.</title>
        <authorList>
            <person name="Spang A."/>
            <person name="Saw J.H."/>
            <person name="Jorgensen S.L."/>
            <person name="Zaremba-Niedzwiedzka K."/>
            <person name="Martijn J."/>
            <person name="Lind A.E."/>
            <person name="van Eijk R."/>
            <person name="Schleper C."/>
            <person name="Guy L."/>
            <person name="Ettema T.J."/>
        </authorList>
    </citation>
    <scope>NUCLEOTIDE SEQUENCE</scope>
</reference>
<comment type="caution">
    <text evidence="7">The sequence shown here is derived from an EMBL/GenBank/DDBJ whole genome shotgun (WGS) entry which is preliminary data.</text>
</comment>
<organism evidence="7">
    <name type="scientific">marine sediment metagenome</name>
    <dbReference type="NCBI Taxonomy" id="412755"/>
    <lineage>
        <taxon>unclassified sequences</taxon>
        <taxon>metagenomes</taxon>
        <taxon>ecological metagenomes</taxon>
    </lineage>
</organism>
<dbReference type="GO" id="GO:0030639">
    <property type="term" value="P:polyketide biosynthetic process"/>
    <property type="evidence" value="ECO:0007669"/>
    <property type="project" value="TreeGrafter"/>
</dbReference>
<dbReference type="AlphaFoldDB" id="A0A0F9E1P7"/>
<proteinExistence type="inferred from homology"/>
<sequence>MNIRHIPAPASAHAPRRAHDGPVPVHLAGLGTALPPHALPQDEVLDHARRILAPKFPQFERLVPAFTTAGVDCRHSVAPFEWFETPRTWPERNALYMTGARQLFIDAARAALDDAGLEAREVDTVVTVSSTGIATPTLDAQAAQELGFRTDLRRVPLFGLGCAGGVTGLATARMLAAADPGSTVLMVAVETCSLSFRSDRLRKADIIATVLFGDGAAAAVLRSGDGDGPRLGMGVEHRWPDTLDIMGWSVEEDGLGVIFDRSIPGFARAEFRGAVDTALKTAGLTIDQIDRFVCHPGGTKVVHAIEAALDLADGTLDAERDVLRRAGNMSAPTVLFVLGDVLKRGTTGQMMLGALGPGFTASFLPITVG</sequence>
<dbReference type="SUPFAM" id="SSF53901">
    <property type="entry name" value="Thiolase-like"/>
    <property type="match status" value="1"/>
</dbReference>
<dbReference type="GO" id="GO:0016747">
    <property type="term" value="F:acyltransferase activity, transferring groups other than amino-acyl groups"/>
    <property type="evidence" value="ECO:0007669"/>
    <property type="project" value="InterPro"/>
</dbReference>
<accession>A0A0F9E1P7</accession>
<keyword evidence="3" id="KW-0012">Acyltransferase</keyword>
<evidence type="ECO:0008006" key="8">
    <source>
        <dbReference type="Google" id="ProtNLM"/>
    </source>
</evidence>
<evidence type="ECO:0000256" key="2">
    <source>
        <dbReference type="ARBA" id="ARBA00022679"/>
    </source>
</evidence>
<dbReference type="Pfam" id="PF00195">
    <property type="entry name" value="Chal_sti_synt_N"/>
    <property type="match status" value="1"/>
</dbReference>